<dbReference type="EMBL" id="CP054142">
    <property type="protein sequence ID" value="QTQ14004.1"/>
    <property type="molecule type" value="Genomic_DNA"/>
</dbReference>
<comment type="subcellular location">
    <subcellularLocation>
        <location evidence="12">Cytoplasm</location>
    </subcellularLocation>
</comment>
<evidence type="ECO:0000256" key="2">
    <source>
        <dbReference type="ARBA" id="ARBA00022605"/>
    </source>
</evidence>
<evidence type="ECO:0000256" key="10">
    <source>
        <dbReference type="ARBA" id="ARBA00049080"/>
    </source>
</evidence>
<dbReference type="Gene3D" id="3.40.50.720">
    <property type="entry name" value="NAD(P)-binding Rossmann-like Domain"/>
    <property type="match status" value="1"/>
</dbReference>
<dbReference type="InterPro" id="IPR036291">
    <property type="entry name" value="NAD(P)-bd_dom_sf"/>
</dbReference>
<dbReference type="KEGG" id="tpav:HRQ91_05790"/>
<feature type="active site" description="Proton donor" evidence="12">
    <location>
        <position position="151"/>
    </location>
</feature>
<dbReference type="GO" id="GO:0050661">
    <property type="term" value="F:NADP binding"/>
    <property type="evidence" value="ECO:0007669"/>
    <property type="project" value="UniProtKB-UniRule"/>
</dbReference>
<dbReference type="InterPro" id="IPR023940">
    <property type="entry name" value="DHDPR_bac"/>
</dbReference>
<evidence type="ECO:0000256" key="6">
    <source>
        <dbReference type="ARBA" id="ARBA00023027"/>
    </source>
</evidence>
<dbReference type="Proteomes" id="UP000671908">
    <property type="component" value="Chromosome"/>
</dbReference>
<keyword evidence="6 12" id="KW-0520">NAD</keyword>
<evidence type="ECO:0000256" key="3">
    <source>
        <dbReference type="ARBA" id="ARBA00022857"/>
    </source>
</evidence>
<dbReference type="GO" id="GO:0009089">
    <property type="term" value="P:lysine biosynthetic process via diaminopimelate"/>
    <property type="evidence" value="ECO:0007669"/>
    <property type="project" value="UniProtKB-UniRule"/>
</dbReference>
<comment type="pathway">
    <text evidence="8 12">Amino-acid biosynthesis; L-lysine biosynthesis via DAP pathway; (S)-tetrahydrodipicolinate from L-aspartate: step 4/4.</text>
</comment>
<keyword evidence="16" id="KW-1185">Reference proteome</keyword>
<feature type="domain" description="Dihydrodipicolinate reductase C-terminal" evidence="14">
    <location>
        <begin position="118"/>
        <end position="258"/>
    </location>
</feature>
<feature type="binding site" evidence="12">
    <location>
        <position position="55"/>
    </location>
    <ligand>
        <name>NADP(+)</name>
        <dbReference type="ChEBI" id="CHEBI:58349"/>
    </ligand>
</feature>
<keyword evidence="3 12" id="KW-0521">NADP</keyword>
<feature type="binding site" evidence="12">
    <location>
        <position position="54"/>
    </location>
    <ligand>
        <name>NAD(+)</name>
        <dbReference type="ChEBI" id="CHEBI:57540"/>
    </ligand>
</feature>
<keyword evidence="5 12" id="KW-0560">Oxidoreductase</keyword>
<dbReference type="NCBIfam" id="TIGR00036">
    <property type="entry name" value="dapB"/>
    <property type="match status" value="1"/>
</dbReference>
<dbReference type="PANTHER" id="PTHR20836">
    <property type="entry name" value="DIHYDRODIPICOLINATE REDUCTASE"/>
    <property type="match status" value="1"/>
</dbReference>
<comment type="subunit">
    <text evidence="12">Homotetramer.</text>
</comment>
<evidence type="ECO:0000256" key="8">
    <source>
        <dbReference type="ARBA" id="ARBA00037922"/>
    </source>
</evidence>
<dbReference type="InterPro" id="IPR000846">
    <property type="entry name" value="DapB_N"/>
</dbReference>
<dbReference type="EC" id="1.17.1.8" evidence="9 12"/>
<dbReference type="PIRSF" id="PIRSF000161">
    <property type="entry name" value="DHPR"/>
    <property type="match status" value="1"/>
</dbReference>
<evidence type="ECO:0000256" key="1">
    <source>
        <dbReference type="ARBA" id="ARBA00006642"/>
    </source>
</evidence>
<dbReference type="CDD" id="cd02274">
    <property type="entry name" value="DHDPR_N"/>
    <property type="match status" value="1"/>
</dbReference>
<feature type="binding site" evidence="12">
    <location>
        <begin position="157"/>
        <end position="158"/>
    </location>
    <ligand>
        <name>(S)-2,3,4,5-tetrahydrodipicolinate</name>
        <dbReference type="ChEBI" id="CHEBI:16845"/>
    </ligand>
</feature>
<keyword evidence="2 12" id="KW-0028">Amino-acid biosynthesis</keyword>
<dbReference type="GO" id="GO:0016726">
    <property type="term" value="F:oxidoreductase activity, acting on CH or CH2 groups, NAD or NADP as acceptor"/>
    <property type="evidence" value="ECO:0007669"/>
    <property type="project" value="UniProtKB-UniRule"/>
</dbReference>
<comment type="function">
    <text evidence="12">Catalyzes the conversion of 4-hydroxy-tetrahydrodipicolinate (HTPA) to tetrahydrodipicolinate.</text>
</comment>
<dbReference type="Pfam" id="PF05173">
    <property type="entry name" value="DapB_C"/>
    <property type="match status" value="1"/>
</dbReference>
<dbReference type="GO" id="GO:0005829">
    <property type="term" value="C:cytosol"/>
    <property type="evidence" value="ECO:0007669"/>
    <property type="project" value="TreeGrafter"/>
</dbReference>
<accession>A0A975F4Q1</accession>
<keyword evidence="12" id="KW-0963">Cytoplasm</keyword>
<name>A0A975F4Q1_9SPIR</name>
<evidence type="ECO:0000259" key="13">
    <source>
        <dbReference type="Pfam" id="PF01113"/>
    </source>
</evidence>
<dbReference type="AlphaFoldDB" id="A0A975F4Q1"/>
<feature type="active site" description="Proton donor/acceptor" evidence="12">
    <location>
        <position position="147"/>
    </location>
</feature>
<comment type="similarity">
    <text evidence="1 12">Belongs to the DapB family.</text>
</comment>
<dbReference type="PANTHER" id="PTHR20836:SF0">
    <property type="entry name" value="4-HYDROXY-TETRAHYDRODIPICOLINATE REDUCTASE 1, CHLOROPLASTIC-RELATED"/>
    <property type="match status" value="1"/>
</dbReference>
<evidence type="ECO:0000259" key="14">
    <source>
        <dbReference type="Pfam" id="PF05173"/>
    </source>
</evidence>
<comment type="catalytic activity">
    <reaction evidence="11 12">
        <text>(S)-2,3,4,5-tetrahydrodipicolinate + NAD(+) + H2O = (2S,4S)-4-hydroxy-2,3,4,5-tetrahydrodipicolinate + NADH + H(+)</text>
        <dbReference type="Rhea" id="RHEA:35323"/>
        <dbReference type="ChEBI" id="CHEBI:15377"/>
        <dbReference type="ChEBI" id="CHEBI:15378"/>
        <dbReference type="ChEBI" id="CHEBI:16845"/>
        <dbReference type="ChEBI" id="CHEBI:57540"/>
        <dbReference type="ChEBI" id="CHEBI:57945"/>
        <dbReference type="ChEBI" id="CHEBI:67139"/>
        <dbReference type="EC" id="1.17.1.8"/>
    </reaction>
</comment>
<keyword evidence="4 12" id="KW-0220">Diaminopimelate biosynthesis</keyword>
<feature type="binding site" evidence="12">
    <location>
        <begin position="112"/>
        <end position="115"/>
    </location>
    <ligand>
        <name>NAD(+)</name>
        <dbReference type="ChEBI" id="CHEBI:57540"/>
    </ligand>
</feature>
<proteinExistence type="inferred from homology"/>
<evidence type="ECO:0000256" key="9">
    <source>
        <dbReference type="ARBA" id="ARBA00038983"/>
    </source>
</evidence>
<evidence type="ECO:0000313" key="16">
    <source>
        <dbReference type="Proteomes" id="UP000671908"/>
    </source>
</evidence>
<sequence>MKMTLIGYGKMGHLIADVAKKRKHDIVATIDVFSEDASVRVPVGSGKAVAEAVEKSGAECVIDFSHPSAIIENIKAVLPTKIPMIVGTTGWNNEMTEIEKFAASCGGTIMASSNFSIGVNLFYKIIEEAVKLVKEFPEYDIATWEMHHNQKADSPSGTALEIAKRILSNDPVKKEIVTDAFHEKPKTEQLHVSSTRCGYTPGTHTVWFDSSADTIELTHRARSREGFALGAVIAAEKLLTCIKNHTIPTGKLYTMKDVF</sequence>
<evidence type="ECO:0000256" key="5">
    <source>
        <dbReference type="ARBA" id="ARBA00023002"/>
    </source>
</evidence>
<keyword evidence="7 12" id="KW-0457">Lysine biosynthesis</keyword>
<dbReference type="SUPFAM" id="SSF51735">
    <property type="entry name" value="NAD(P)-binding Rossmann-fold domains"/>
    <property type="match status" value="1"/>
</dbReference>
<evidence type="ECO:0000313" key="15">
    <source>
        <dbReference type="EMBL" id="QTQ14004.1"/>
    </source>
</evidence>
<dbReference type="GO" id="GO:0008839">
    <property type="term" value="F:4-hydroxy-tetrahydrodipicolinate reductase"/>
    <property type="evidence" value="ECO:0007669"/>
    <property type="project" value="UniProtKB-UniRule"/>
</dbReference>
<feature type="binding site" evidence="12">
    <location>
        <position position="148"/>
    </location>
    <ligand>
        <name>(S)-2,3,4,5-tetrahydrodipicolinate</name>
        <dbReference type="ChEBI" id="CHEBI:16845"/>
    </ligand>
</feature>
<dbReference type="RefSeq" id="WP_210120672.1">
    <property type="nucleotide sequence ID" value="NZ_CP054142.1"/>
</dbReference>
<dbReference type="SUPFAM" id="SSF55347">
    <property type="entry name" value="Glyceraldehyde-3-phosphate dehydrogenase-like, C-terminal domain"/>
    <property type="match status" value="1"/>
</dbReference>
<comment type="caution">
    <text evidence="12">Was originally thought to be a dihydrodipicolinate reductase (DHDPR), catalyzing the conversion of dihydrodipicolinate to tetrahydrodipicolinate. However, it was shown in E.coli that the substrate of the enzymatic reaction is not dihydrodipicolinate (DHDP) but in fact (2S,4S)-4-hydroxy-2,3,4,5-tetrahydrodipicolinic acid (HTPA), the product released by the DapA-catalyzed reaction.</text>
</comment>
<comment type="catalytic activity">
    <reaction evidence="10 12">
        <text>(S)-2,3,4,5-tetrahydrodipicolinate + NADP(+) + H2O = (2S,4S)-4-hydroxy-2,3,4,5-tetrahydrodipicolinate + NADPH + H(+)</text>
        <dbReference type="Rhea" id="RHEA:35331"/>
        <dbReference type="ChEBI" id="CHEBI:15377"/>
        <dbReference type="ChEBI" id="CHEBI:15378"/>
        <dbReference type="ChEBI" id="CHEBI:16845"/>
        <dbReference type="ChEBI" id="CHEBI:57783"/>
        <dbReference type="ChEBI" id="CHEBI:58349"/>
        <dbReference type="ChEBI" id="CHEBI:67139"/>
        <dbReference type="EC" id="1.17.1.8"/>
    </reaction>
</comment>
<gene>
    <name evidence="12 15" type="primary">dapB</name>
    <name evidence="15" type="ORF">HRQ91_05790</name>
</gene>
<evidence type="ECO:0000256" key="4">
    <source>
        <dbReference type="ARBA" id="ARBA00022915"/>
    </source>
</evidence>
<dbReference type="Pfam" id="PF01113">
    <property type="entry name" value="DapB_N"/>
    <property type="match status" value="1"/>
</dbReference>
<feature type="binding site" evidence="12">
    <location>
        <begin position="87"/>
        <end position="89"/>
    </location>
    <ligand>
        <name>NAD(+)</name>
        <dbReference type="ChEBI" id="CHEBI:57540"/>
    </ligand>
</feature>
<dbReference type="GO" id="GO:0051287">
    <property type="term" value="F:NAD binding"/>
    <property type="evidence" value="ECO:0007669"/>
    <property type="project" value="UniProtKB-UniRule"/>
</dbReference>
<evidence type="ECO:0000256" key="7">
    <source>
        <dbReference type="ARBA" id="ARBA00023154"/>
    </source>
</evidence>
<dbReference type="HAMAP" id="MF_00102">
    <property type="entry name" value="DapB"/>
    <property type="match status" value="1"/>
</dbReference>
<organism evidence="15 16">
    <name type="scientific">Treponema parvum</name>
    <dbReference type="NCBI Taxonomy" id="138851"/>
    <lineage>
        <taxon>Bacteria</taxon>
        <taxon>Pseudomonadati</taxon>
        <taxon>Spirochaetota</taxon>
        <taxon>Spirochaetia</taxon>
        <taxon>Spirochaetales</taxon>
        <taxon>Treponemataceae</taxon>
        <taxon>Treponema</taxon>
    </lineage>
</organism>
<dbReference type="Gene3D" id="3.30.360.10">
    <property type="entry name" value="Dihydrodipicolinate Reductase, domain 2"/>
    <property type="match status" value="1"/>
</dbReference>
<evidence type="ECO:0000256" key="12">
    <source>
        <dbReference type="HAMAP-Rule" id="MF_00102"/>
    </source>
</evidence>
<evidence type="ECO:0000256" key="11">
    <source>
        <dbReference type="ARBA" id="ARBA00049396"/>
    </source>
</evidence>
<feature type="domain" description="Dihydrodipicolinate reductase N-terminal" evidence="13">
    <location>
        <begin position="1"/>
        <end position="115"/>
    </location>
</feature>
<reference evidence="15 16" key="1">
    <citation type="journal article" date="2021" name="Microbiol. Resour. Announc.">
        <title>Complete Genome Sequences of Three Human Oral Treponema parvum Isolates.</title>
        <authorList>
            <person name="Zeng H."/>
            <person name="Watt R.M."/>
        </authorList>
    </citation>
    <scope>NUCLEOTIDE SEQUENCE [LARGE SCALE GENOMIC DNA]</scope>
    <source>
        <strain evidence="15 16">ATCC 700770</strain>
    </source>
</reference>
<comment type="caution">
    <text evidence="12">Lacks conserved residue(s) required for the propagation of feature annotation.</text>
</comment>
<protein>
    <recommendedName>
        <fullName evidence="9 12">4-hydroxy-tetrahydrodipicolinate reductase</fullName>
        <shortName evidence="12">HTPA reductase</shortName>
        <ecNumber evidence="9 12">1.17.1.8</ecNumber>
    </recommendedName>
</protein>
<dbReference type="GO" id="GO:0019877">
    <property type="term" value="P:diaminopimelate biosynthetic process"/>
    <property type="evidence" value="ECO:0007669"/>
    <property type="project" value="UniProtKB-UniRule"/>
</dbReference>
<dbReference type="InterPro" id="IPR022663">
    <property type="entry name" value="DapB_C"/>
</dbReference>